<accession>A0A8S5SFE9</accession>
<evidence type="ECO:0000259" key="4">
    <source>
        <dbReference type="SMART" id="SM00507"/>
    </source>
</evidence>
<keyword evidence="2" id="KW-0378">Hydrolase</keyword>
<keyword evidence="5" id="KW-0255">Endonuclease</keyword>
<dbReference type="InterPro" id="IPR002711">
    <property type="entry name" value="HNH"/>
</dbReference>
<dbReference type="GO" id="GO:0003676">
    <property type="term" value="F:nucleic acid binding"/>
    <property type="evidence" value="ECO:0007669"/>
    <property type="project" value="InterPro"/>
</dbReference>
<dbReference type="GO" id="GO:0004519">
    <property type="term" value="F:endonuclease activity"/>
    <property type="evidence" value="ECO:0007669"/>
    <property type="project" value="UniProtKB-KW"/>
</dbReference>
<feature type="region of interest" description="Disordered" evidence="3">
    <location>
        <begin position="98"/>
        <end position="118"/>
    </location>
</feature>
<evidence type="ECO:0000256" key="1">
    <source>
        <dbReference type="ARBA" id="ARBA00022722"/>
    </source>
</evidence>
<organism evidence="5">
    <name type="scientific">Siphoviridae sp. ctXfh4</name>
    <dbReference type="NCBI Taxonomy" id="2827887"/>
    <lineage>
        <taxon>Viruses</taxon>
        <taxon>Duplodnaviria</taxon>
        <taxon>Heunggongvirae</taxon>
        <taxon>Uroviricota</taxon>
        <taxon>Caudoviricetes</taxon>
    </lineage>
</organism>
<dbReference type="SMART" id="SM00507">
    <property type="entry name" value="HNHc"/>
    <property type="match status" value="1"/>
</dbReference>
<dbReference type="Gene3D" id="1.10.30.50">
    <property type="match status" value="1"/>
</dbReference>
<dbReference type="PANTHER" id="PTHR41286">
    <property type="entry name" value="HNH NUCLEASE YAJD-RELATED"/>
    <property type="match status" value="1"/>
</dbReference>
<evidence type="ECO:0000256" key="2">
    <source>
        <dbReference type="ARBA" id="ARBA00022801"/>
    </source>
</evidence>
<evidence type="ECO:0000313" key="5">
    <source>
        <dbReference type="EMBL" id="DAF49745.1"/>
    </source>
</evidence>
<reference evidence="5" key="1">
    <citation type="journal article" date="2021" name="Proc. Natl. Acad. Sci. U.S.A.">
        <title>A Catalog of Tens of Thousands of Viruses from Human Metagenomes Reveals Hidden Associations with Chronic Diseases.</title>
        <authorList>
            <person name="Tisza M.J."/>
            <person name="Buck C.B."/>
        </authorList>
    </citation>
    <scope>NUCLEOTIDE SEQUENCE</scope>
    <source>
        <strain evidence="5">CtXfh4</strain>
    </source>
</reference>
<dbReference type="CDD" id="cd00085">
    <property type="entry name" value="HNHc"/>
    <property type="match status" value="1"/>
</dbReference>
<name>A0A8S5SFE9_9CAUD</name>
<dbReference type="PANTHER" id="PTHR41286:SF1">
    <property type="entry name" value="HNH NUCLEASE YAJD-RELATED"/>
    <property type="match status" value="1"/>
</dbReference>
<feature type="region of interest" description="Disordered" evidence="3">
    <location>
        <begin position="1"/>
        <end position="23"/>
    </location>
</feature>
<sequence>MPTIYRPPKNTNKDSYSAKRKAERQAIYSSTTWKQLRDTKLRQKPLCECCLKQGIIRTAQDVHHVISFMSTNDPVERYRLAYDLDNLQSICRSCHTAIHNPKKNNTTPSNNVGEDLQY</sequence>
<dbReference type="GO" id="GO:0016787">
    <property type="term" value="F:hydrolase activity"/>
    <property type="evidence" value="ECO:0007669"/>
    <property type="project" value="UniProtKB-KW"/>
</dbReference>
<dbReference type="GO" id="GO:0008270">
    <property type="term" value="F:zinc ion binding"/>
    <property type="evidence" value="ECO:0007669"/>
    <property type="project" value="InterPro"/>
</dbReference>
<dbReference type="EMBL" id="BK032587">
    <property type="protein sequence ID" value="DAF49745.1"/>
    <property type="molecule type" value="Genomic_DNA"/>
</dbReference>
<protein>
    <submittedName>
        <fullName evidence="5">HNH endonuclease</fullName>
    </submittedName>
</protein>
<dbReference type="InterPro" id="IPR003615">
    <property type="entry name" value="HNH_nuc"/>
</dbReference>
<evidence type="ECO:0000256" key="3">
    <source>
        <dbReference type="SAM" id="MobiDB-lite"/>
    </source>
</evidence>
<feature type="domain" description="HNH nuclease" evidence="4">
    <location>
        <begin position="34"/>
        <end position="96"/>
    </location>
</feature>
<dbReference type="Pfam" id="PF01844">
    <property type="entry name" value="HNH"/>
    <property type="match status" value="1"/>
</dbReference>
<keyword evidence="1" id="KW-0540">Nuclease</keyword>
<proteinExistence type="predicted"/>